<dbReference type="EMBL" id="PP511718">
    <property type="protein sequence ID" value="XCD06842.1"/>
    <property type="molecule type" value="Genomic_DNA"/>
</dbReference>
<evidence type="ECO:0000313" key="1">
    <source>
        <dbReference type="EMBL" id="XCD03900.1"/>
    </source>
</evidence>
<evidence type="ECO:0000313" key="4">
    <source>
        <dbReference type="EMBL" id="XCD06842.1"/>
    </source>
</evidence>
<dbReference type="EMBL" id="PP511656">
    <property type="protein sequence ID" value="XCD06313.1"/>
    <property type="molecule type" value="Genomic_DNA"/>
</dbReference>
<accession>A0AAU8B595</accession>
<proteinExistence type="predicted"/>
<protein>
    <submittedName>
        <fullName evidence="4">Uncharacterized protein</fullName>
    </submittedName>
</protein>
<reference evidence="4" key="1">
    <citation type="submission" date="2024-03" db="EMBL/GenBank/DDBJ databases">
        <title>Diverse circular DNA viruses in blood, oral, and fecal samples of captive lemurs.</title>
        <authorList>
            <person name="Paietta E.N."/>
            <person name="Kraberger S."/>
            <person name="Lund M.C."/>
            <person name="Custer J.M."/>
            <person name="Vargas K.M."/>
            <person name="Ehmke E.E."/>
            <person name="Yoder A.D."/>
            <person name="Varsani A."/>
        </authorList>
    </citation>
    <scope>NUCLEOTIDE SEQUENCE</scope>
    <source>
        <strain evidence="1">Duke_21_46</strain>
        <strain evidence="2">Duke_24FS_53</strain>
        <strain evidence="3">Duke_25FS_68</strain>
        <strain evidence="4">Duke_26_38</strain>
    </source>
</reference>
<evidence type="ECO:0000313" key="3">
    <source>
        <dbReference type="EMBL" id="XCD06313.1"/>
    </source>
</evidence>
<dbReference type="EMBL" id="PP511536">
    <property type="protein sequence ID" value="XCD05252.1"/>
    <property type="molecule type" value="Genomic_DNA"/>
</dbReference>
<sequence length="108" mass="12456">MRKPIYTYRPTLRVDATYEAEGLEVKLRRVTETNEPLAGDIPIVYTKKTDGVLPAFDIRTDRFEIAREAMSKVQESEMAKEAQRMDVLKPIEKAQELSEIENKVDPDK</sequence>
<dbReference type="EMBL" id="PP511398">
    <property type="protein sequence ID" value="XCD03900.1"/>
    <property type="molecule type" value="Genomic_DNA"/>
</dbReference>
<evidence type="ECO:0000313" key="2">
    <source>
        <dbReference type="EMBL" id="XCD05252.1"/>
    </source>
</evidence>
<organism evidence="4">
    <name type="scientific">Dulem virus 222</name>
    <dbReference type="NCBI Taxonomy" id="3145699"/>
    <lineage>
        <taxon>Viruses</taxon>
        <taxon>Monodnaviria</taxon>
        <taxon>Sangervirae</taxon>
        <taxon>Phixviricota</taxon>
        <taxon>Malgrandaviricetes</taxon>
        <taxon>Petitvirales</taxon>
        <taxon>Microviridae</taxon>
        <taxon>Microvirus</taxon>
    </lineage>
</organism>
<name>A0AAU8B595_9VIRU</name>